<feature type="transmembrane region" description="Helical" evidence="1">
    <location>
        <begin position="139"/>
        <end position="158"/>
    </location>
</feature>
<dbReference type="RefSeq" id="WP_210802811.1">
    <property type="nucleotide sequence ID" value="NZ_JAGQDE010000012.1"/>
</dbReference>
<feature type="transmembrane region" description="Helical" evidence="1">
    <location>
        <begin position="103"/>
        <end position="119"/>
    </location>
</feature>
<keyword evidence="3" id="KW-1185">Reference proteome</keyword>
<feature type="transmembrane region" description="Helical" evidence="1">
    <location>
        <begin position="265"/>
        <end position="285"/>
    </location>
</feature>
<evidence type="ECO:0000256" key="1">
    <source>
        <dbReference type="SAM" id="Phobius"/>
    </source>
</evidence>
<dbReference type="EMBL" id="JAGQDE010000012">
    <property type="protein sequence ID" value="MBQ0960138.1"/>
    <property type="molecule type" value="Genomic_DNA"/>
</dbReference>
<keyword evidence="1" id="KW-0812">Transmembrane</keyword>
<proteinExistence type="predicted"/>
<feature type="transmembrane region" description="Helical" evidence="1">
    <location>
        <begin position="306"/>
        <end position="324"/>
    </location>
</feature>
<name>A0A940YH54_9BURK</name>
<evidence type="ECO:0000313" key="2">
    <source>
        <dbReference type="EMBL" id="MBQ0960138.1"/>
    </source>
</evidence>
<keyword evidence="1" id="KW-0472">Membrane</keyword>
<comment type="caution">
    <text evidence="2">The sequence shown here is derived from an EMBL/GenBank/DDBJ whole genome shotgun (WGS) entry which is preliminary data.</text>
</comment>
<accession>A0A940YH54</accession>
<feature type="transmembrane region" description="Helical" evidence="1">
    <location>
        <begin position="193"/>
        <end position="211"/>
    </location>
</feature>
<dbReference type="AlphaFoldDB" id="A0A940YH54"/>
<gene>
    <name evidence="2" type="ORF">KAK06_14380</name>
</gene>
<keyword evidence="1" id="KW-1133">Transmembrane helix</keyword>
<evidence type="ECO:0000313" key="3">
    <source>
        <dbReference type="Proteomes" id="UP000678374"/>
    </source>
</evidence>
<sequence length="330" mass="34948">MLMQAPVMALLAVAWLGALTLLWAGAFGLQLLRHWNPASGAPRQLLLERQTELVATLVGQLLAWQGAALLLMVVNADRTAPLLVGAMCAFGSFNASVWGFPALYAKLSLFFAAGAWLALQRADRAAPDWPLTRRSYRLLLAVLLPLALADAALSTLYFTDLQPDTLTACCGSSFHPEHVGLAAEASAVAPATALWALAIGLVVVLAWGALASRVAALAPAYGLASLGFLGLGLLAVVAAISPYVYESPHHHCPFCVLKREYDHVGFVLYLPLFIGASAGLASGLLSWRPPAHLDAPLQRQTRRLRAVSMASFALFALVGAGLVVRSGLRL</sequence>
<feature type="transmembrane region" description="Helical" evidence="1">
    <location>
        <begin position="223"/>
        <end position="245"/>
    </location>
</feature>
<protein>
    <submittedName>
        <fullName evidence="2">Uncharacterized protein</fullName>
    </submittedName>
</protein>
<dbReference type="Proteomes" id="UP000678374">
    <property type="component" value="Unassembled WGS sequence"/>
</dbReference>
<organism evidence="2 3">
    <name type="scientific">Ideonella aquatica</name>
    <dbReference type="NCBI Taxonomy" id="2824119"/>
    <lineage>
        <taxon>Bacteria</taxon>
        <taxon>Pseudomonadati</taxon>
        <taxon>Pseudomonadota</taxon>
        <taxon>Betaproteobacteria</taxon>
        <taxon>Burkholderiales</taxon>
        <taxon>Sphaerotilaceae</taxon>
        <taxon>Ideonella</taxon>
    </lineage>
</organism>
<feature type="transmembrane region" description="Helical" evidence="1">
    <location>
        <begin position="52"/>
        <end position="73"/>
    </location>
</feature>
<reference evidence="2" key="1">
    <citation type="submission" date="2021-04" db="EMBL/GenBank/DDBJ databases">
        <title>The genome sequence of Ideonella sp. 4Y11.</title>
        <authorList>
            <person name="Liu Y."/>
        </authorList>
    </citation>
    <scope>NUCLEOTIDE SEQUENCE</scope>
    <source>
        <strain evidence="2">4Y11</strain>
    </source>
</reference>